<sequence>MIAWIAFWALAFLGVFLSLSLCFEARFAILIPPFDFCEHFQAVFYDFLIPRGNAKGINCLEELSLVSTRSQ</sequence>
<evidence type="ECO:0000313" key="1">
    <source>
        <dbReference type="EMBL" id="KAK3397298.1"/>
    </source>
</evidence>
<dbReference type="AlphaFoldDB" id="A0AAE0UAT3"/>
<dbReference type="Proteomes" id="UP001281003">
    <property type="component" value="Unassembled WGS sequence"/>
</dbReference>
<evidence type="ECO:0000313" key="2">
    <source>
        <dbReference type="Proteomes" id="UP001281003"/>
    </source>
</evidence>
<dbReference type="EMBL" id="JAUTDP010000008">
    <property type="protein sequence ID" value="KAK3397298.1"/>
    <property type="molecule type" value="Genomic_DNA"/>
</dbReference>
<reference evidence="1" key="2">
    <citation type="submission" date="2023-07" db="EMBL/GenBank/DDBJ databases">
        <authorList>
            <consortium name="Lawrence Berkeley National Laboratory"/>
            <person name="Haridas S."/>
            <person name="Hensen N."/>
            <person name="Bonometti L."/>
            <person name="Westerberg I."/>
            <person name="Brannstrom I.O."/>
            <person name="Guillou S."/>
            <person name="Cros-Aarteil S."/>
            <person name="Calhoun S."/>
            <person name="Kuo A."/>
            <person name="Mondo S."/>
            <person name="Pangilinan J."/>
            <person name="Riley R."/>
            <person name="LaButti K."/>
            <person name="Andreopoulos B."/>
            <person name="Lipzen A."/>
            <person name="Chen C."/>
            <person name="Yanf M."/>
            <person name="Daum C."/>
            <person name="Ng V."/>
            <person name="Clum A."/>
            <person name="Steindorff A."/>
            <person name="Ohm R."/>
            <person name="Martin F."/>
            <person name="Silar P."/>
            <person name="Natvig D."/>
            <person name="Lalanne C."/>
            <person name="Gautier V."/>
            <person name="Ament-velasquez S.L."/>
            <person name="Kruys A."/>
            <person name="Hutchinson M.I."/>
            <person name="Powell A.J."/>
            <person name="Barry K."/>
            <person name="Miller A.N."/>
            <person name="Grigoriev I.V."/>
            <person name="Debuchy R."/>
            <person name="Gladieux P."/>
            <person name="Thoren M.H."/>
            <person name="Johannesson H."/>
        </authorList>
    </citation>
    <scope>NUCLEOTIDE SEQUENCE</scope>
    <source>
        <strain evidence="1">FGSC 1904</strain>
    </source>
</reference>
<name>A0AAE0UAT3_SORBR</name>
<comment type="caution">
    <text evidence="1">The sequence shown here is derived from an EMBL/GenBank/DDBJ whole genome shotgun (WGS) entry which is preliminary data.</text>
</comment>
<proteinExistence type="predicted"/>
<protein>
    <submittedName>
        <fullName evidence="1">Uncharacterized protein</fullName>
    </submittedName>
</protein>
<accession>A0AAE0UAT3</accession>
<organism evidence="1 2">
    <name type="scientific">Sordaria brevicollis</name>
    <dbReference type="NCBI Taxonomy" id="83679"/>
    <lineage>
        <taxon>Eukaryota</taxon>
        <taxon>Fungi</taxon>
        <taxon>Dikarya</taxon>
        <taxon>Ascomycota</taxon>
        <taxon>Pezizomycotina</taxon>
        <taxon>Sordariomycetes</taxon>
        <taxon>Sordariomycetidae</taxon>
        <taxon>Sordariales</taxon>
        <taxon>Sordariaceae</taxon>
        <taxon>Sordaria</taxon>
    </lineage>
</organism>
<gene>
    <name evidence="1" type="ORF">B0T20DRAFT_415809</name>
</gene>
<keyword evidence="2" id="KW-1185">Reference proteome</keyword>
<reference evidence="1" key="1">
    <citation type="journal article" date="2023" name="Mol. Phylogenet. Evol.">
        <title>Genome-scale phylogeny and comparative genomics of the fungal order Sordariales.</title>
        <authorList>
            <person name="Hensen N."/>
            <person name="Bonometti L."/>
            <person name="Westerberg I."/>
            <person name="Brannstrom I.O."/>
            <person name="Guillou S."/>
            <person name="Cros-Aarteil S."/>
            <person name="Calhoun S."/>
            <person name="Haridas S."/>
            <person name="Kuo A."/>
            <person name="Mondo S."/>
            <person name="Pangilinan J."/>
            <person name="Riley R."/>
            <person name="LaButti K."/>
            <person name="Andreopoulos B."/>
            <person name="Lipzen A."/>
            <person name="Chen C."/>
            <person name="Yan M."/>
            <person name="Daum C."/>
            <person name="Ng V."/>
            <person name="Clum A."/>
            <person name="Steindorff A."/>
            <person name="Ohm R.A."/>
            <person name="Martin F."/>
            <person name="Silar P."/>
            <person name="Natvig D.O."/>
            <person name="Lalanne C."/>
            <person name="Gautier V."/>
            <person name="Ament-Velasquez S.L."/>
            <person name="Kruys A."/>
            <person name="Hutchinson M.I."/>
            <person name="Powell A.J."/>
            <person name="Barry K."/>
            <person name="Miller A.N."/>
            <person name="Grigoriev I.V."/>
            <person name="Debuchy R."/>
            <person name="Gladieux P."/>
            <person name="Hiltunen Thoren M."/>
            <person name="Johannesson H."/>
        </authorList>
    </citation>
    <scope>NUCLEOTIDE SEQUENCE</scope>
    <source>
        <strain evidence="1">FGSC 1904</strain>
    </source>
</reference>